<dbReference type="InterPro" id="IPR050126">
    <property type="entry name" value="Ap4A_hydrolase"/>
</dbReference>
<dbReference type="NCBIfam" id="TIGR00040">
    <property type="entry name" value="yfcE"/>
    <property type="match status" value="1"/>
</dbReference>
<evidence type="ECO:0000313" key="4">
    <source>
        <dbReference type="EMBL" id="GHF28841.1"/>
    </source>
</evidence>
<comment type="caution">
    <text evidence="5">The sequence shown here is derived from an EMBL/GenBank/DDBJ whole genome shotgun (WGS) entry which is preliminary data.</text>
</comment>
<keyword evidence="7" id="KW-1185">Reference proteome</keyword>
<dbReference type="PANTHER" id="PTHR42850:SF2">
    <property type="entry name" value="BLL5683 PROTEIN"/>
    <property type="match status" value="1"/>
</dbReference>
<reference evidence="5 6" key="3">
    <citation type="submission" date="2020-08" db="EMBL/GenBank/DDBJ databases">
        <title>Genomic Encyclopedia of Type Strains, Phase IV (KMG-IV): sequencing the most valuable type-strain genomes for metagenomic binning, comparative biology and taxonomic classification.</title>
        <authorList>
            <person name="Goeker M."/>
        </authorList>
    </citation>
    <scope>NUCLEOTIDE SEQUENCE [LARGE SCALE GENOMIC DNA]</scope>
    <source>
        <strain evidence="5 6">DSM 27521</strain>
    </source>
</reference>
<dbReference type="Pfam" id="PF12850">
    <property type="entry name" value="Metallophos_2"/>
    <property type="match status" value="1"/>
</dbReference>
<dbReference type="Gene3D" id="3.60.21.10">
    <property type="match status" value="1"/>
</dbReference>
<dbReference type="EMBL" id="BNAJ01000001">
    <property type="protein sequence ID" value="GHF28841.1"/>
    <property type="molecule type" value="Genomic_DNA"/>
</dbReference>
<keyword evidence="2" id="KW-0479">Metal-binding</keyword>
<dbReference type="InterPro" id="IPR029052">
    <property type="entry name" value="Metallo-depent_PP-like"/>
</dbReference>
<evidence type="ECO:0000256" key="1">
    <source>
        <dbReference type="ARBA" id="ARBA00008950"/>
    </source>
</evidence>
<accession>A0A7W8KCN3</accession>
<name>A0A7W8KCN3_9DEIO</name>
<sequence>MRLAVFGDIHGNLPALSAALNDMRIQGADALVCVGDVAADGPWPGECVRRVAQLGCPVVRGNADRMLLEPPVPFESRGLPNEREMHDIGAWSADQLTSADRALLETYQPTVDLGDVLCFHGSPARDSEVIGAHTPAARLDELRREFGTQAVWVGGHTHTALARELDGWQLLNPGSVGLPFEKRGDTYVNLAHAEYVLLDDDGGRWTPVFRRVPYDVEDIRRGVLASGMPHARWAASEWVAGHSG</sequence>
<dbReference type="SUPFAM" id="SSF56300">
    <property type="entry name" value="Metallo-dependent phosphatases"/>
    <property type="match status" value="1"/>
</dbReference>
<reference evidence="4" key="1">
    <citation type="journal article" date="2014" name="Int. J. Syst. Evol. Microbiol.">
        <title>Complete genome of a new Firmicutes species belonging to the dominant human colonic microbiota ('Ruminococcus bicirculans') reveals two chromosomes and a selective capacity to utilize plant glucans.</title>
        <authorList>
            <consortium name="NISC Comparative Sequencing Program"/>
            <person name="Wegmann U."/>
            <person name="Louis P."/>
            <person name="Goesmann A."/>
            <person name="Henrissat B."/>
            <person name="Duncan S.H."/>
            <person name="Flint H.J."/>
        </authorList>
    </citation>
    <scope>NUCLEOTIDE SEQUENCE</scope>
    <source>
        <strain evidence="4">CGMCC 1.18437</strain>
    </source>
</reference>
<dbReference type="AlphaFoldDB" id="A0A7W8KCN3"/>
<dbReference type="Proteomes" id="UP000619376">
    <property type="component" value="Unassembled WGS sequence"/>
</dbReference>
<dbReference type="GO" id="GO:0016791">
    <property type="term" value="F:phosphatase activity"/>
    <property type="evidence" value="ECO:0007669"/>
    <property type="project" value="TreeGrafter"/>
</dbReference>
<gene>
    <name evidence="4" type="ORF">GCM10017781_01010</name>
    <name evidence="5" type="ORF">HNQ07_000939</name>
</gene>
<comment type="similarity">
    <text evidence="1 2">Belongs to the metallophosphoesterase superfamily. YfcE family.</text>
</comment>
<reference evidence="7" key="2">
    <citation type="journal article" date="2019" name="Int. J. Syst. Evol. Microbiol.">
        <title>The Global Catalogue of Microorganisms (GCM) 10K type strain sequencing project: providing services to taxonomists for standard genome sequencing and annotation.</title>
        <authorList>
            <consortium name="The Broad Institute Genomics Platform"/>
            <consortium name="The Broad Institute Genome Sequencing Center for Infectious Disease"/>
            <person name="Wu L."/>
            <person name="Ma J."/>
        </authorList>
    </citation>
    <scope>NUCLEOTIDE SEQUENCE [LARGE SCALE GENOMIC DNA]</scope>
    <source>
        <strain evidence="7">CGMCC 1.18437</strain>
    </source>
</reference>
<evidence type="ECO:0000256" key="2">
    <source>
        <dbReference type="RuleBase" id="RU362039"/>
    </source>
</evidence>
<dbReference type="RefSeq" id="WP_184109695.1">
    <property type="nucleotide sequence ID" value="NZ_BNAJ01000001.1"/>
</dbReference>
<dbReference type="Proteomes" id="UP000539473">
    <property type="component" value="Unassembled WGS sequence"/>
</dbReference>
<dbReference type="EMBL" id="JACHFK010000001">
    <property type="protein sequence ID" value="MBB5375495.1"/>
    <property type="molecule type" value="Genomic_DNA"/>
</dbReference>
<evidence type="ECO:0000259" key="3">
    <source>
        <dbReference type="Pfam" id="PF12850"/>
    </source>
</evidence>
<reference evidence="4" key="4">
    <citation type="submission" date="2024-05" db="EMBL/GenBank/DDBJ databases">
        <authorList>
            <person name="Sun Q."/>
            <person name="Zhou Y."/>
        </authorList>
    </citation>
    <scope>NUCLEOTIDE SEQUENCE</scope>
    <source>
        <strain evidence="4">CGMCC 1.18437</strain>
    </source>
</reference>
<dbReference type="InterPro" id="IPR024654">
    <property type="entry name" value="Calcineurin-like_PHP_lpxH"/>
</dbReference>
<dbReference type="InterPro" id="IPR011152">
    <property type="entry name" value="Pesterase_MJ0912"/>
</dbReference>
<dbReference type="EC" id="3.1.4.-" evidence="2"/>
<protein>
    <recommendedName>
        <fullName evidence="2">Phosphoesterase</fullName>
        <ecNumber evidence="2">3.1.4.-</ecNumber>
    </recommendedName>
</protein>
<organism evidence="5 6">
    <name type="scientific">Deinococcus metalli</name>
    <dbReference type="NCBI Taxonomy" id="1141878"/>
    <lineage>
        <taxon>Bacteria</taxon>
        <taxon>Thermotogati</taxon>
        <taxon>Deinococcota</taxon>
        <taxon>Deinococci</taxon>
        <taxon>Deinococcales</taxon>
        <taxon>Deinococcaceae</taxon>
        <taxon>Deinococcus</taxon>
    </lineage>
</organism>
<evidence type="ECO:0000313" key="6">
    <source>
        <dbReference type="Proteomes" id="UP000539473"/>
    </source>
</evidence>
<dbReference type="GO" id="GO:0046872">
    <property type="term" value="F:metal ion binding"/>
    <property type="evidence" value="ECO:0007669"/>
    <property type="project" value="UniProtKB-KW"/>
</dbReference>
<feature type="domain" description="Calcineurin-like phosphoesterase" evidence="3">
    <location>
        <begin position="1"/>
        <end position="190"/>
    </location>
</feature>
<dbReference type="InterPro" id="IPR000979">
    <property type="entry name" value="Phosphodiesterase_MJ0936/Vps29"/>
</dbReference>
<evidence type="ECO:0000313" key="5">
    <source>
        <dbReference type="EMBL" id="MBB5375495.1"/>
    </source>
</evidence>
<comment type="cofactor">
    <cofactor evidence="2">
        <name>a divalent metal cation</name>
        <dbReference type="ChEBI" id="CHEBI:60240"/>
    </cofactor>
</comment>
<dbReference type="PIRSF" id="PIRSF000883">
    <property type="entry name" value="Pesterase_MJ0912"/>
    <property type="match status" value="1"/>
</dbReference>
<evidence type="ECO:0000313" key="7">
    <source>
        <dbReference type="Proteomes" id="UP000619376"/>
    </source>
</evidence>
<proteinExistence type="inferred from homology"/>
<dbReference type="PANTHER" id="PTHR42850">
    <property type="entry name" value="METALLOPHOSPHOESTERASE"/>
    <property type="match status" value="1"/>
</dbReference>
<dbReference type="GO" id="GO:0005737">
    <property type="term" value="C:cytoplasm"/>
    <property type="evidence" value="ECO:0007669"/>
    <property type="project" value="TreeGrafter"/>
</dbReference>